<dbReference type="EMBL" id="KV878344">
    <property type="protein sequence ID" value="OJJ45767.1"/>
    <property type="molecule type" value="Genomic_DNA"/>
</dbReference>
<dbReference type="InterPro" id="IPR003593">
    <property type="entry name" value="AAA+_ATPase"/>
</dbReference>
<comment type="subcellular location">
    <subcellularLocation>
        <location evidence="1">Cell membrane</location>
        <topology evidence="1">Multi-pass membrane protein</topology>
    </subcellularLocation>
</comment>
<dbReference type="InterPro" id="IPR003439">
    <property type="entry name" value="ABC_transporter-like_ATP-bd"/>
</dbReference>
<feature type="region of interest" description="Disordered" evidence="11">
    <location>
        <begin position="234"/>
        <end position="267"/>
    </location>
</feature>
<proteinExistence type="inferred from homology"/>
<feature type="compositionally biased region" description="Basic and acidic residues" evidence="11">
    <location>
        <begin position="14"/>
        <end position="24"/>
    </location>
</feature>
<evidence type="ECO:0000256" key="1">
    <source>
        <dbReference type="ARBA" id="ARBA00004651"/>
    </source>
</evidence>
<keyword evidence="5" id="KW-0812">Transmembrane</keyword>
<evidence type="ECO:0000256" key="8">
    <source>
        <dbReference type="ARBA" id="ARBA00022989"/>
    </source>
</evidence>
<keyword evidence="14" id="KW-1185">Reference proteome</keyword>
<dbReference type="GO" id="GO:0005524">
    <property type="term" value="F:ATP binding"/>
    <property type="evidence" value="ECO:0007669"/>
    <property type="project" value="UniProtKB-KW"/>
</dbReference>
<dbReference type="GO" id="GO:0016887">
    <property type="term" value="F:ATP hydrolysis activity"/>
    <property type="evidence" value="ECO:0007669"/>
    <property type="project" value="InterPro"/>
</dbReference>
<keyword evidence="4" id="KW-1003">Cell membrane</keyword>
<keyword evidence="6" id="KW-0547">Nucleotide-binding</keyword>
<dbReference type="SMART" id="SM00382">
    <property type="entry name" value="AAA"/>
    <property type="match status" value="1"/>
</dbReference>
<dbReference type="InterPro" id="IPR027417">
    <property type="entry name" value="P-loop_NTPase"/>
</dbReference>
<dbReference type="PANTHER" id="PTHR24223:SF399">
    <property type="entry name" value="ABC TRANSPORTER ATNG"/>
    <property type="match status" value="1"/>
</dbReference>
<organism evidence="13 14">
    <name type="scientific">Penicilliopsis zonata CBS 506.65</name>
    <dbReference type="NCBI Taxonomy" id="1073090"/>
    <lineage>
        <taxon>Eukaryota</taxon>
        <taxon>Fungi</taxon>
        <taxon>Dikarya</taxon>
        <taxon>Ascomycota</taxon>
        <taxon>Pezizomycotina</taxon>
        <taxon>Eurotiomycetes</taxon>
        <taxon>Eurotiomycetidae</taxon>
        <taxon>Eurotiales</taxon>
        <taxon>Aspergillaceae</taxon>
        <taxon>Penicilliopsis</taxon>
    </lineage>
</organism>
<feature type="region of interest" description="Disordered" evidence="11">
    <location>
        <begin position="1"/>
        <end position="24"/>
    </location>
</feature>
<accession>A0A1L9SFB1</accession>
<evidence type="ECO:0000256" key="10">
    <source>
        <dbReference type="ARBA" id="ARBA00023180"/>
    </source>
</evidence>
<protein>
    <recommendedName>
        <fullName evidence="12">ABC transporter domain-containing protein</fullName>
    </recommendedName>
</protein>
<dbReference type="AlphaFoldDB" id="A0A1L9SFB1"/>
<reference evidence="14" key="1">
    <citation type="journal article" date="2017" name="Genome Biol.">
        <title>Comparative genomics reveals high biological diversity and specific adaptations in the industrially and medically important fungal genus Aspergillus.</title>
        <authorList>
            <person name="de Vries R.P."/>
            <person name="Riley R."/>
            <person name="Wiebenga A."/>
            <person name="Aguilar-Osorio G."/>
            <person name="Amillis S."/>
            <person name="Uchima C.A."/>
            <person name="Anderluh G."/>
            <person name="Asadollahi M."/>
            <person name="Askin M."/>
            <person name="Barry K."/>
            <person name="Battaglia E."/>
            <person name="Bayram O."/>
            <person name="Benocci T."/>
            <person name="Braus-Stromeyer S.A."/>
            <person name="Caldana C."/>
            <person name="Canovas D."/>
            <person name="Cerqueira G.C."/>
            <person name="Chen F."/>
            <person name="Chen W."/>
            <person name="Choi C."/>
            <person name="Clum A."/>
            <person name="Dos Santos R.A."/>
            <person name="Damasio A.R."/>
            <person name="Diallinas G."/>
            <person name="Emri T."/>
            <person name="Fekete E."/>
            <person name="Flipphi M."/>
            <person name="Freyberg S."/>
            <person name="Gallo A."/>
            <person name="Gournas C."/>
            <person name="Habgood R."/>
            <person name="Hainaut M."/>
            <person name="Harispe M.L."/>
            <person name="Henrissat B."/>
            <person name="Hilden K.S."/>
            <person name="Hope R."/>
            <person name="Hossain A."/>
            <person name="Karabika E."/>
            <person name="Karaffa L."/>
            <person name="Karanyi Z."/>
            <person name="Krasevec N."/>
            <person name="Kuo A."/>
            <person name="Kusch H."/>
            <person name="LaButti K."/>
            <person name="Lagendijk E.L."/>
            <person name="Lapidus A."/>
            <person name="Levasseur A."/>
            <person name="Lindquist E."/>
            <person name="Lipzen A."/>
            <person name="Logrieco A.F."/>
            <person name="MacCabe A."/>
            <person name="Maekelae M.R."/>
            <person name="Malavazi I."/>
            <person name="Melin P."/>
            <person name="Meyer V."/>
            <person name="Mielnichuk N."/>
            <person name="Miskei M."/>
            <person name="Molnar A.P."/>
            <person name="Mule G."/>
            <person name="Ngan C.Y."/>
            <person name="Orejas M."/>
            <person name="Orosz E."/>
            <person name="Ouedraogo J.P."/>
            <person name="Overkamp K.M."/>
            <person name="Park H.-S."/>
            <person name="Perrone G."/>
            <person name="Piumi F."/>
            <person name="Punt P.J."/>
            <person name="Ram A.F."/>
            <person name="Ramon A."/>
            <person name="Rauscher S."/>
            <person name="Record E."/>
            <person name="Riano-Pachon D.M."/>
            <person name="Robert V."/>
            <person name="Roehrig J."/>
            <person name="Ruller R."/>
            <person name="Salamov A."/>
            <person name="Salih N.S."/>
            <person name="Samson R.A."/>
            <person name="Sandor E."/>
            <person name="Sanguinetti M."/>
            <person name="Schuetze T."/>
            <person name="Sepcic K."/>
            <person name="Shelest E."/>
            <person name="Sherlock G."/>
            <person name="Sophianopoulou V."/>
            <person name="Squina F.M."/>
            <person name="Sun H."/>
            <person name="Susca A."/>
            <person name="Todd R.B."/>
            <person name="Tsang A."/>
            <person name="Unkles S.E."/>
            <person name="van de Wiele N."/>
            <person name="van Rossen-Uffink D."/>
            <person name="Oliveira J.V."/>
            <person name="Vesth T.C."/>
            <person name="Visser J."/>
            <person name="Yu J.-H."/>
            <person name="Zhou M."/>
            <person name="Andersen M.R."/>
            <person name="Archer D.B."/>
            <person name="Baker S.E."/>
            <person name="Benoit I."/>
            <person name="Brakhage A.A."/>
            <person name="Braus G.H."/>
            <person name="Fischer R."/>
            <person name="Frisvad J.C."/>
            <person name="Goldman G.H."/>
            <person name="Houbraken J."/>
            <person name="Oakley B."/>
            <person name="Pocsi I."/>
            <person name="Scazzocchio C."/>
            <person name="Seiboth B."/>
            <person name="vanKuyk P.A."/>
            <person name="Wortman J."/>
            <person name="Dyer P.S."/>
            <person name="Grigoriev I.V."/>
        </authorList>
    </citation>
    <scope>NUCLEOTIDE SEQUENCE [LARGE SCALE GENOMIC DNA]</scope>
    <source>
        <strain evidence="14">CBS 506.65</strain>
    </source>
</reference>
<gene>
    <name evidence="13" type="ORF">ASPZODRAFT_152764</name>
</gene>
<keyword evidence="10" id="KW-0325">Glycoprotein</keyword>
<dbReference type="RefSeq" id="XP_022580277.1">
    <property type="nucleotide sequence ID" value="XM_022725889.1"/>
</dbReference>
<dbReference type="Proteomes" id="UP000184188">
    <property type="component" value="Unassembled WGS sequence"/>
</dbReference>
<dbReference type="OrthoDB" id="6500128at2759"/>
<evidence type="ECO:0000313" key="13">
    <source>
        <dbReference type="EMBL" id="OJJ45767.1"/>
    </source>
</evidence>
<dbReference type="PROSITE" id="PS50893">
    <property type="entry name" value="ABC_TRANSPORTER_2"/>
    <property type="match status" value="1"/>
</dbReference>
<dbReference type="PANTHER" id="PTHR24223">
    <property type="entry name" value="ATP-BINDING CASSETTE SUB-FAMILY C"/>
    <property type="match status" value="1"/>
</dbReference>
<evidence type="ECO:0000256" key="9">
    <source>
        <dbReference type="ARBA" id="ARBA00023136"/>
    </source>
</evidence>
<evidence type="ECO:0000256" key="2">
    <source>
        <dbReference type="ARBA" id="ARBA00009726"/>
    </source>
</evidence>
<dbReference type="VEuPathDB" id="FungiDB:ASPZODRAFT_152764"/>
<dbReference type="GeneID" id="34612353"/>
<dbReference type="Gene3D" id="3.40.50.300">
    <property type="entry name" value="P-loop containing nucleotide triphosphate hydrolases"/>
    <property type="match status" value="1"/>
</dbReference>
<evidence type="ECO:0000256" key="5">
    <source>
        <dbReference type="ARBA" id="ARBA00022692"/>
    </source>
</evidence>
<sequence>MEVENSIGTVSRKKAFEEETPSEHLLTEQIAPPVDWPMKGEIRFQQISGICGRTGSGKSSVILSILRLAEMVQGDVVIDGIPIADMPRNTLRRSITVMPQDSLILFGTVRFNVDPFSQHGDEAIVTALEEVCGVVWKLLSRRGLDATLESSPLWRGQKQLSCLARAVLNGFQILILDEVTSNVDAATERKMMDVLRAQFADSTVISIAHHLQTVRDFDRILVLDGGRGVEWGHPDDLLGRRSKREKKKRKAPHPISPITPSVRYSGE</sequence>
<dbReference type="Pfam" id="PF00005">
    <property type="entry name" value="ABC_tran"/>
    <property type="match status" value="1"/>
</dbReference>
<comment type="similarity">
    <text evidence="2">Belongs to the ABC transporter superfamily. ABCC family. Conjugate transporter (TC 3.A.1.208) subfamily.</text>
</comment>
<keyword evidence="8" id="KW-1133">Transmembrane helix</keyword>
<evidence type="ECO:0000256" key="7">
    <source>
        <dbReference type="ARBA" id="ARBA00022840"/>
    </source>
</evidence>
<keyword evidence="9" id="KW-0472">Membrane</keyword>
<keyword evidence="7" id="KW-0067">ATP-binding</keyword>
<dbReference type="GO" id="GO:0042626">
    <property type="term" value="F:ATPase-coupled transmembrane transporter activity"/>
    <property type="evidence" value="ECO:0007669"/>
    <property type="project" value="TreeGrafter"/>
</dbReference>
<keyword evidence="3" id="KW-0813">Transport</keyword>
<name>A0A1L9SFB1_9EURO</name>
<dbReference type="SUPFAM" id="SSF52540">
    <property type="entry name" value="P-loop containing nucleoside triphosphate hydrolases"/>
    <property type="match status" value="1"/>
</dbReference>
<evidence type="ECO:0000256" key="6">
    <source>
        <dbReference type="ARBA" id="ARBA00022741"/>
    </source>
</evidence>
<dbReference type="GO" id="GO:0005886">
    <property type="term" value="C:plasma membrane"/>
    <property type="evidence" value="ECO:0007669"/>
    <property type="project" value="UniProtKB-SubCell"/>
</dbReference>
<feature type="domain" description="ABC transporter" evidence="12">
    <location>
        <begin position="20"/>
        <end position="250"/>
    </location>
</feature>
<dbReference type="STRING" id="1073090.A0A1L9SFB1"/>
<evidence type="ECO:0000313" key="14">
    <source>
        <dbReference type="Proteomes" id="UP000184188"/>
    </source>
</evidence>
<evidence type="ECO:0000256" key="4">
    <source>
        <dbReference type="ARBA" id="ARBA00022475"/>
    </source>
</evidence>
<evidence type="ECO:0000256" key="3">
    <source>
        <dbReference type="ARBA" id="ARBA00022448"/>
    </source>
</evidence>
<dbReference type="InterPro" id="IPR050173">
    <property type="entry name" value="ABC_transporter_C-like"/>
</dbReference>
<evidence type="ECO:0000259" key="12">
    <source>
        <dbReference type="PROSITE" id="PS50893"/>
    </source>
</evidence>
<feature type="compositionally biased region" description="Basic residues" evidence="11">
    <location>
        <begin position="240"/>
        <end position="252"/>
    </location>
</feature>
<dbReference type="FunFam" id="3.40.50.300:FF:002145">
    <property type="entry name" value="ABC transporter (MsbA subfamily)"/>
    <property type="match status" value="1"/>
</dbReference>
<evidence type="ECO:0000256" key="11">
    <source>
        <dbReference type="SAM" id="MobiDB-lite"/>
    </source>
</evidence>